<gene>
    <name evidence="1" type="ORF">KIN20_027355</name>
</gene>
<evidence type="ECO:0000313" key="1">
    <source>
        <dbReference type="EMBL" id="KAJ1366635.1"/>
    </source>
</evidence>
<dbReference type="AlphaFoldDB" id="A0AAD5WDQ2"/>
<proteinExistence type="predicted"/>
<keyword evidence="2" id="KW-1185">Reference proteome</keyword>
<accession>A0AAD5WDQ2</accession>
<evidence type="ECO:0000313" key="2">
    <source>
        <dbReference type="Proteomes" id="UP001196413"/>
    </source>
</evidence>
<sequence length="78" mass="8946">MLHSFHDEKRRCIRCGSDLKLKDSCLSLWLQNCEMVGSDDVMIAACDGVVDEVWSAWKNKFTAGNNKGKRRNDRQKIS</sequence>
<organism evidence="1 2">
    <name type="scientific">Parelaphostrongylus tenuis</name>
    <name type="common">Meningeal worm</name>
    <dbReference type="NCBI Taxonomy" id="148309"/>
    <lineage>
        <taxon>Eukaryota</taxon>
        <taxon>Metazoa</taxon>
        <taxon>Ecdysozoa</taxon>
        <taxon>Nematoda</taxon>
        <taxon>Chromadorea</taxon>
        <taxon>Rhabditida</taxon>
        <taxon>Rhabditina</taxon>
        <taxon>Rhabditomorpha</taxon>
        <taxon>Strongyloidea</taxon>
        <taxon>Metastrongylidae</taxon>
        <taxon>Parelaphostrongylus</taxon>
    </lineage>
</organism>
<comment type="caution">
    <text evidence="1">The sequence shown here is derived from an EMBL/GenBank/DDBJ whole genome shotgun (WGS) entry which is preliminary data.</text>
</comment>
<protein>
    <submittedName>
        <fullName evidence="1">Uncharacterized protein</fullName>
    </submittedName>
</protein>
<dbReference type="EMBL" id="JAHQIW010005605">
    <property type="protein sequence ID" value="KAJ1366635.1"/>
    <property type="molecule type" value="Genomic_DNA"/>
</dbReference>
<name>A0AAD5WDQ2_PARTN</name>
<dbReference type="Proteomes" id="UP001196413">
    <property type="component" value="Unassembled WGS sequence"/>
</dbReference>
<reference evidence="1" key="1">
    <citation type="submission" date="2021-06" db="EMBL/GenBank/DDBJ databases">
        <title>Parelaphostrongylus tenuis whole genome reference sequence.</title>
        <authorList>
            <person name="Garwood T.J."/>
            <person name="Larsen P.A."/>
            <person name="Fountain-Jones N.M."/>
            <person name="Garbe J.R."/>
            <person name="Macchietto M.G."/>
            <person name="Kania S.A."/>
            <person name="Gerhold R.W."/>
            <person name="Richards J.E."/>
            <person name="Wolf T.M."/>
        </authorList>
    </citation>
    <scope>NUCLEOTIDE SEQUENCE</scope>
    <source>
        <strain evidence="1">MNPRO001-30</strain>
        <tissue evidence="1">Meninges</tissue>
    </source>
</reference>